<evidence type="ECO:0000313" key="2">
    <source>
        <dbReference type="EMBL" id="KAK7540777.1"/>
    </source>
</evidence>
<evidence type="ECO:0000313" key="3">
    <source>
        <dbReference type="Proteomes" id="UP001360953"/>
    </source>
</evidence>
<comment type="caution">
    <text evidence="2">The sequence shown here is derived from an EMBL/GenBank/DDBJ whole genome shotgun (WGS) entry which is preliminary data.</text>
</comment>
<dbReference type="RefSeq" id="XP_066657708.1">
    <property type="nucleotide sequence ID" value="XM_066794824.1"/>
</dbReference>
<proteinExistence type="predicted"/>
<gene>
    <name evidence="2" type="ORF">J3D65DRAFT_252972</name>
</gene>
<accession>A0ABR1LZZ0</accession>
<protein>
    <submittedName>
        <fullName evidence="2">Uncharacterized protein</fullName>
    </submittedName>
</protein>
<name>A0ABR1LZZ0_9PEZI</name>
<organism evidence="2 3">
    <name type="scientific">Phyllosticta citribraziliensis</name>
    <dbReference type="NCBI Taxonomy" id="989973"/>
    <lineage>
        <taxon>Eukaryota</taxon>
        <taxon>Fungi</taxon>
        <taxon>Dikarya</taxon>
        <taxon>Ascomycota</taxon>
        <taxon>Pezizomycotina</taxon>
        <taxon>Dothideomycetes</taxon>
        <taxon>Dothideomycetes incertae sedis</taxon>
        <taxon>Botryosphaeriales</taxon>
        <taxon>Phyllostictaceae</taxon>
        <taxon>Phyllosticta</taxon>
    </lineage>
</organism>
<dbReference type="Proteomes" id="UP001360953">
    <property type="component" value="Unassembled WGS sequence"/>
</dbReference>
<keyword evidence="3" id="KW-1185">Reference proteome</keyword>
<sequence length="469" mass="52587">MEEAAFVNRLTAKIAAWAVGGTTPYCTTRALSETCEFPTLPKHPSRPPLLFWTLLLLPSQAFTSTGDRGRSWVRFQPEILYTTHHRTSSQPSTTVQLPTTSFATPCSSKTTPSILCQTLPAMESTPTRRGSTVCASPSSELQVSNKNISPGGVTETVCPSNGIHSRRASQQDPFALDHTQTAKLPSHLNNQVVPLGFLLTERPSTDSLVIDAFPDSLNPEDHGPCITMFQNAQAALEDLAMHVKVLKQDKEILIRKIKSLVDDVSRLRLQAAVSDKQALQDRIEGLMRQIGYLTSLPKNEEYLGKIKLFEAEARGSRQAKFDTEQLHAQTVYHLQTEKEVLTRKLQVTEHCYSTELTRVSDLLQCQREMTERALQDYALVKEKNSKLETELDQERSKVSELHMYFNQQQEWGQAANDTFSQNIRRMASVLEGLTESARIENQHLGITHRALQGCLGNPVDDPQPEPRRR</sequence>
<keyword evidence="1" id="KW-0175">Coiled coil</keyword>
<reference evidence="2 3" key="1">
    <citation type="submission" date="2024-04" db="EMBL/GenBank/DDBJ databases">
        <title>Phyllosticta paracitricarpa is synonymous to the EU quarantine fungus P. citricarpa based on phylogenomic analyses.</title>
        <authorList>
            <consortium name="Lawrence Berkeley National Laboratory"/>
            <person name="Van ingen-buijs V.A."/>
            <person name="Van westerhoven A.C."/>
            <person name="Haridas S."/>
            <person name="Skiadas P."/>
            <person name="Martin F."/>
            <person name="Groenewald J.Z."/>
            <person name="Crous P.W."/>
            <person name="Seidl M.F."/>
        </authorList>
    </citation>
    <scope>NUCLEOTIDE SEQUENCE [LARGE SCALE GENOMIC DNA]</scope>
    <source>
        <strain evidence="2 3">CPC 17464</strain>
    </source>
</reference>
<dbReference type="EMBL" id="JBBPEH010000003">
    <property type="protein sequence ID" value="KAK7540777.1"/>
    <property type="molecule type" value="Genomic_DNA"/>
</dbReference>
<feature type="coiled-coil region" evidence="1">
    <location>
        <begin position="243"/>
        <end position="289"/>
    </location>
</feature>
<dbReference type="GeneID" id="92027730"/>
<evidence type="ECO:0000256" key="1">
    <source>
        <dbReference type="SAM" id="Coils"/>
    </source>
</evidence>